<dbReference type="SUPFAM" id="SSF51126">
    <property type="entry name" value="Pectin lyase-like"/>
    <property type="match status" value="10"/>
</dbReference>
<dbReference type="PANTHER" id="PTHR35037:SF3">
    <property type="entry name" value="C-TERMINAL REGION OF AIDA-LIKE PROTEIN"/>
    <property type="match status" value="1"/>
</dbReference>
<dbReference type="Gene3D" id="2.160.20.20">
    <property type="match status" value="9"/>
</dbReference>
<feature type="domain" description="Autotransporter" evidence="2">
    <location>
        <begin position="2799"/>
        <end position="3086"/>
    </location>
</feature>
<dbReference type="InterPro" id="IPR051551">
    <property type="entry name" value="Autotransporter_adhesion"/>
</dbReference>
<evidence type="ECO:0000256" key="1">
    <source>
        <dbReference type="ARBA" id="ARBA00022729"/>
    </source>
</evidence>
<dbReference type="InterPro" id="IPR013425">
    <property type="entry name" value="Autotrns_rpt"/>
</dbReference>
<dbReference type="Gene3D" id="2.40.128.130">
    <property type="entry name" value="Autotransporter beta-domain"/>
    <property type="match status" value="1"/>
</dbReference>
<dbReference type="InterPro" id="IPR005546">
    <property type="entry name" value="Autotransporte_beta"/>
</dbReference>
<dbReference type="Pfam" id="PF12951">
    <property type="entry name" value="PATR"/>
    <property type="match status" value="22"/>
</dbReference>
<dbReference type="PROSITE" id="PS51208">
    <property type="entry name" value="AUTOTRANSPORTER"/>
    <property type="match status" value="1"/>
</dbReference>
<dbReference type="SMART" id="SM00869">
    <property type="entry name" value="Autotransporter"/>
    <property type="match status" value="1"/>
</dbReference>
<dbReference type="InterPro" id="IPR012332">
    <property type="entry name" value="Autotransporter_pectin_lyase_C"/>
</dbReference>
<dbReference type="SUPFAM" id="SSF103515">
    <property type="entry name" value="Autotransporter"/>
    <property type="match status" value="1"/>
</dbReference>
<dbReference type="InterPro" id="IPR011050">
    <property type="entry name" value="Pectin_lyase_fold/virulence"/>
</dbReference>
<comment type="caution">
    <text evidence="3">The sequence shown here is derived from an EMBL/GenBank/DDBJ whole genome shotgun (WGS) entry which is preliminary data.</text>
</comment>
<keyword evidence="1" id="KW-0732">Signal</keyword>
<dbReference type="EMBL" id="VWNA01000001">
    <property type="protein sequence ID" value="MQT14516.1"/>
    <property type="molecule type" value="Genomic_DNA"/>
</dbReference>
<gene>
    <name evidence="3" type="ORF">F0357_18035</name>
</gene>
<protein>
    <recommendedName>
        <fullName evidence="2">Autotransporter domain-containing protein</fullName>
    </recommendedName>
</protein>
<reference evidence="3 4" key="1">
    <citation type="submission" date="2019-09" db="EMBL/GenBank/DDBJ databases">
        <title>Segnochrobactrum spirostomi gen. nov., sp. nov., isolated from the ciliate Spirostomum cf. yagiui and description of a novel family, Segnochrobactraceae fam. nov. within the order Rhizobiales of the class Alphaproteobacteria.</title>
        <authorList>
            <person name="Akter S."/>
            <person name="Shazib S.U.A."/>
            <person name="Shin M.K."/>
        </authorList>
    </citation>
    <scope>NUCLEOTIDE SEQUENCE [LARGE SCALE GENOMIC DNA]</scope>
    <source>
        <strain evidence="3 4">Sp-1</strain>
    </source>
</reference>
<sequence>MISGSISLATDSVPAGGPPVVTIAGTNTYTGSTTVNAGLLIVQNSAALGSTAGGTTIASGATLLLDGSGGPLSIGAEALTLSGTGYANFGALRNAGNNSYAGDITLAADSRITVGSGTLTLSGGIGGAGKNLELTGSGGMITGAIGTGTGTVTVAAGANWVLAGANTYTGDTIVATGGALQLGDASTTEGSVAGNIQNDGSVNFYAQADHSYAGVISGTGSVSKGGSGTQTLTGTNTYTGGTTINFGTLAIGDGGATGSVVGDIANNAALVFNRSNDITYSGVLSGGGSVEKQGAGTLILSGTSTLTGTTTVSAGTLSLTGTLPGAIDVKSGATLLGSSTGIAGGVTIESGGTLSSASGTYFQMGGLSFGATSAFAFAAGAPTTVAAVSADGNLVLDGTLQVAGGAGFTTGTYRLIDYTGSLTDNGITATPSAHSLYAIDTSTAGQVNLIAAVGQWWNGSTTTGGSQVVGGDGTWSVQAGTTNWTNEAGSTASAWGQGGIAVFGGTAGTVTIAGGTDPVVVGMDFVTDGYTVTGQSITLAQFTPSLTPAIMVDTGVTATIASVLSTTAGLEKTGAGTLVLTAANNYSGQTTVSAGTLQIGNGGTTGSIGGSIANNAAVVFDRSNDISYYGIISGTGTLEKKGAGTLILAGLNSYSGGTTVSEGTLQIGDGILPLTAFTGNVVNNAALAFNQVLNTTFGGVISGSGSVTKLGANTLTLTGANTYTGGTTISAGTLQIGANGTTGQITGNILNNAALVFDTNLSDSQFYTGVISGSGTLKKELGGDLIFTANQTFTGLTTLTGGQLILGNGGASGMLAGNVLLDGGNLVFNRSDSATYAGNILSGSLGALYFKSGGTTILTGNVQTPGNIVLMGGSTAQIGDGTTHGTLGALQVLLADGTLAFNISDSMTTDIYMTGDGGVRKSGSGTLTLTGNSDYAGGTVVSAGTLQLGDGGTTGSVSGAIANSGTVVFDRSDDVTASGAITGTGALVQAGTGTLTLVGSNSAGAGTTVSGGTLEILSGVTLASDIVVQSGGTLQGETSGTAGAAVNGAVSVQDGGTLRAAPTSTAGVHGLSMTSLTLSNGANVDVILGSNTGIGVFSTGALTLDGVLNVTNAGAMSLGVYRLIDYTTMVANNGLVLGSTPTAFAYEVQQAPGQVNLAVLSGDMLYWNGSTTTPDGTIHGGNGTWTANAGQTNWLTSPLNQSRAWNSQFAVFAGTAGAVTVDNTAGPVSTTGMQFMVDGYSVSGGVVTLAASSGQTQVRVGDGTSAGAGYVATVGSVLDGTTGLEKTDLGTLILTGANTYTGNTTVTQGTLQIGNGGATGSIGGDVAVASGATLAFDRSGTVSFGGVVSGAGGLTQAGPGTLTLTGTNTYTGGTTIAAGTLQIGNGGTTGSITGPVVNNGTLAFDRSDNTSFAEAISGSGSLIKNGSGTLTLAGTNAFTGATTINGGTLSIMGGASLADGARLTVNANGLLNLVDADETVGSLAGGGNVALNTHCLITGGDGTSSTFSGGISGSGCVTKTGDGTMTLTGTSTYSGTTTVSGGTIAIGSADAIGTGPLALVGAGTLEAVDDFTFARGISLTPVDGSGGGTVTVDYTQTLTVSGVVSGNGALTKTGGGTLVLSGTNTFSGATTVDGGQLSLMGGSSLSDTARLTIAGFATVELVDADETVGSLAGAGTVTLDGHCLSTGGDGTSSSFSGSLNGPGCLTKTGDGTLTLSGINTLTGPVTVSGGAVQVSAASALGGGPLALSGGGTLQASGTFTYANAVSLTPVSGTGGGTFNVDDAQTLTLIGAITGLGNLAKTGTGTLVIEGINTASGATNVNAGTLIARGGQALSGESAVTVASGAQLIVGGADATIGSLSGAGAVQLSDASLSLGGDNTTTTYSGTLSGTGGLTKTGTGTLTLAGANSYSGNTEIRGGALNVSGGLTDSDVYVYDQATLSGGGTITKTVHVLSGGTIAGSVGSGLTMGALDMQAGATMSVSLGAPSGSGVFNINGNVNLAGTLAVNPNPGFGYGIYRIANYGGTLNYAGMTVSGLPANLEGGVQTVIPGQINLYVDDANNPTEFWNGSNTSPTQVVLGGTGTWTAGAQTNWVNESGTVSKTWNSGFAVFQGSAGTVTVDDTDAQVSAVGMQFVTSGYVVTGDSINLTGAALIRVGDGTPEGATTLGTIASVLTGTAGLEKSDYGTLVLTGANTYTGGTTISAGTLQIGNGGTTGSILGDVTDNGALAFNQSGDVTFAGSISGSGTLSQIGSGTLTLTGASTFSGGTTVSAGTLAVGDNSALGTGTLAMAEGTTLAFAADGLTLANAVTLTGDPTISVASGQTGTLAGVLSDGAQPGDIVKTGGGTLVLAADNTYSGGTTVSTGTLQIGSGGTSGSILGDVTDNGTLAFNRSDDITFAGMISGSGALVQAGPGTLTLTGANTYSGGTTVSAGTLTGNTTSLQGNIVDNAAVVFNQTTTGTYAGAISGTGSMTKTGTGTLILIGENTFTGGTTISEGTLQIGNGGTTGALVGAIVNNAALVFNRSDTYNFPGTITGPGSVTIVGGTVNFTSAGGYAGPISVADATFELAPGAVSASSYTIGAGGVIGGTGTIGGLTVLSGGTASPGYSPGTLTVNGNVSFGAGSVYQVDITPQGAHDLIIASGTATISGGTVQVVATQGTYAPGTKYTILTAQGGISGQFSGLTVNYAYLDPTLSYDPNNVYLTLARNAAAFADAAYTTNQKATAAAVEPLGAGNAVYSAVLQLSGAQASAAFDALSGEAYASASSVMQQQSSYLREAVGTRVRQGLIGQSGFGQETAKLAPGYDATVWTQAYGAWGQTAGNGNAASVDRTIGGFFTGIDAAVSEAARVGVVGGYSRSTFNVDARSSSGDIDNYDLGLYGGAKFGSLSLTAAASYTWHDLSVDRTIAFSGFSGLASSNYQAGTTQVFGEAAWRVDLSKSVDAKTFGAASLEPFANLAYVNLSSQNFTETGTPAALTGSAETENTLYSTLGVRAATVFQMANGAALTPHASLGWQHAFGDVNSSASLAFASGGSAFSVAGVPIARDAALVGAGVDYAFSKSVSASVTYSGQFGSGTEDNAFKGTINIKF</sequence>
<accession>A0A6A7Y6R8</accession>
<proteinExistence type="predicted"/>
<evidence type="ECO:0000313" key="3">
    <source>
        <dbReference type="EMBL" id="MQT14516.1"/>
    </source>
</evidence>
<dbReference type="NCBIfam" id="TIGR02601">
    <property type="entry name" value="autotrns_rpt"/>
    <property type="match status" value="20"/>
</dbReference>
<dbReference type="InterPro" id="IPR036709">
    <property type="entry name" value="Autotransporte_beta_dom_sf"/>
</dbReference>
<dbReference type="PANTHER" id="PTHR35037">
    <property type="entry name" value="C-TERMINAL REGION OF AIDA-LIKE PROTEIN"/>
    <property type="match status" value="1"/>
</dbReference>
<dbReference type="RefSeq" id="WP_153485404.1">
    <property type="nucleotide sequence ID" value="NZ_VWNA01000001.1"/>
</dbReference>
<name>A0A6A7Y6R8_9HYPH</name>
<keyword evidence="4" id="KW-1185">Reference proteome</keyword>
<organism evidence="3 4">
    <name type="scientific">Segnochrobactrum spirostomi</name>
    <dbReference type="NCBI Taxonomy" id="2608987"/>
    <lineage>
        <taxon>Bacteria</taxon>
        <taxon>Pseudomonadati</taxon>
        <taxon>Pseudomonadota</taxon>
        <taxon>Alphaproteobacteria</taxon>
        <taxon>Hyphomicrobiales</taxon>
        <taxon>Segnochrobactraceae</taxon>
        <taxon>Segnochrobactrum</taxon>
    </lineage>
</organism>
<evidence type="ECO:0000259" key="2">
    <source>
        <dbReference type="PROSITE" id="PS51208"/>
    </source>
</evidence>
<evidence type="ECO:0000313" key="4">
    <source>
        <dbReference type="Proteomes" id="UP000332515"/>
    </source>
</evidence>
<dbReference type="Proteomes" id="UP000332515">
    <property type="component" value="Unassembled WGS sequence"/>
</dbReference>